<dbReference type="HAMAP" id="MF_00099">
    <property type="entry name" value="CheB_chemtxs"/>
    <property type="match status" value="1"/>
</dbReference>
<evidence type="ECO:0000256" key="6">
    <source>
        <dbReference type="PROSITE-ProRule" id="PRU00169"/>
    </source>
</evidence>
<feature type="domain" description="Response regulatory" evidence="7">
    <location>
        <begin position="7"/>
        <end position="125"/>
    </location>
</feature>
<feature type="active site" evidence="4 5">
    <location>
        <position position="169"/>
    </location>
</feature>
<evidence type="ECO:0000256" key="3">
    <source>
        <dbReference type="ARBA" id="ARBA00048267"/>
    </source>
</evidence>
<dbReference type="GO" id="GO:0050568">
    <property type="term" value="F:protein-glutamine glutaminase activity"/>
    <property type="evidence" value="ECO:0007669"/>
    <property type="project" value="UniProtKB-UniRule"/>
</dbReference>
<dbReference type="SUPFAM" id="SSF52738">
    <property type="entry name" value="Methylesterase CheB, C-terminal domain"/>
    <property type="match status" value="1"/>
</dbReference>
<dbReference type="InterPro" id="IPR011006">
    <property type="entry name" value="CheY-like_superfamily"/>
</dbReference>
<feature type="domain" description="CheB-type methylesterase" evidence="8">
    <location>
        <begin position="157"/>
        <end position="347"/>
    </location>
</feature>
<dbReference type="Gene3D" id="3.40.50.2300">
    <property type="match status" value="1"/>
</dbReference>
<comment type="function">
    <text evidence="4">Involved in chemotaxis. Part of a chemotaxis signal transduction system that modulates chemotaxis in response to various stimuli. Catalyzes the demethylation of specific methylglutamate residues introduced into the chemoreceptors (methyl-accepting chemotaxis proteins or MCP) by CheR. Also mediates the irreversible deamidation of specific glutamine residues to glutamic acid.</text>
</comment>
<accession>A0A1I3X8X5</accession>
<sequence>MSIEPLRVLVCDDSAVARAAVVRILDGEAGIRVVSRARNGREAVEAVRAGGIDVALLDLEMPVMDGLTALPLLLQADPGLRVLVVSSLSAQGAGVAMKAMRLGAVDCLGKPAPGQDATFAEELIARIKGNGALRRRGVPPQPAPAPAAPVRRAPIAPGCGPAVLAIGASTGGPEALATIFRAFRVRPRIPILLTQHMPDAFIPMLAEHLSRLGPVPVTVARDHAGLEPGTAILAPGGSHLLVAAGPEVTLATTPPEHYCRPAVDPMLRSVAAIFGARAAAVVLTGMGSDGGAGAVAVNGAGGLVLAQDQASSVVWGMPGAVVERGAAREVLPIQELARRVAEIAGAA</sequence>
<evidence type="ECO:0000256" key="1">
    <source>
        <dbReference type="ARBA" id="ARBA00022500"/>
    </source>
</evidence>
<reference evidence="9 10" key="1">
    <citation type="submission" date="2016-10" db="EMBL/GenBank/DDBJ databases">
        <authorList>
            <person name="de Groot N.N."/>
        </authorList>
    </citation>
    <scope>NUCLEOTIDE SEQUENCE [LARGE SCALE GENOMIC DNA]</scope>
    <source>
        <strain evidence="9 10">DSM 19981</strain>
    </source>
</reference>
<keyword evidence="4 6" id="KW-0597">Phosphoprotein</keyword>
<dbReference type="AlphaFoldDB" id="A0A1I3X8X5"/>
<dbReference type="SMART" id="SM00448">
    <property type="entry name" value="REC"/>
    <property type="match status" value="1"/>
</dbReference>
<dbReference type="RefSeq" id="WP_092953864.1">
    <property type="nucleotide sequence ID" value="NZ_FOSQ01000001.1"/>
</dbReference>
<comment type="domain">
    <text evidence="4">Contains a C-terminal catalytic domain, and an N-terminal region which modulates catalytic activity.</text>
</comment>
<dbReference type="CDD" id="cd16432">
    <property type="entry name" value="CheB_Rec"/>
    <property type="match status" value="1"/>
</dbReference>
<dbReference type="EMBL" id="FOSQ01000001">
    <property type="protein sequence ID" value="SFK16058.1"/>
    <property type="molecule type" value="Genomic_DNA"/>
</dbReference>
<dbReference type="CDD" id="cd17541">
    <property type="entry name" value="REC_CheB-like"/>
    <property type="match status" value="1"/>
</dbReference>
<keyword evidence="4" id="KW-0963">Cytoplasm</keyword>
<gene>
    <name evidence="4" type="primary">cheB</name>
    <name evidence="9" type="ORF">SAMN02745775_10190</name>
</gene>
<evidence type="ECO:0000259" key="8">
    <source>
        <dbReference type="PROSITE" id="PS50122"/>
    </source>
</evidence>
<dbReference type="GO" id="GO:0006935">
    <property type="term" value="P:chemotaxis"/>
    <property type="evidence" value="ECO:0007669"/>
    <property type="project" value="UniProtKB-UniRule"/>
</dbReference>
<dbReference type="SUPFAM" id="SSF52172">
    <property type="entry name" value="CheY-like"/>
    <property type="match status" value="1"/>
</dbReference>
<evidence type="ECO:0000256" key="4">
    <source>
        <dbReference type="HAMAP-Rule" id="MF_00099"/>
    </source>
</evidence>
<dbReference type="GO" id="GO:0008984">
    <property type="term" value="F:protein-glutamate methylesterase activity"/>
    <property type="evidence" value="ECO:0007669"/>
    <property type="project" value="UniProtKB-UniRule"/>
</dbReference>
<comment type="subcellular location">
    <subcellularLocation>
        <location evidence="4">Cytoplasm</location>
    </subcellularLocation>
</comment>
<evidence type="ECO:0000313" key="10">
    <source>
        <dbReference type="Proteomes" id="UP000199473"/>
    </source>
</evidence>
<dbReference type="PANTHER" id="PTHR42872:SF3">
    <property type="entry name" value="PROTEIN-GLUTAMATE METHYLESTERASE_PROTEIN-GLUTAMINE GLUTAMINASE 1"/>
    <property type="match status" value="1"/>
</dbReference>
<dbReference type="PIRSF" id="PIRSF000876">
    <property type="entry name" value="RR_chemtxs_CheB"/>
    <property type="match status" value="1"/>
</dbReference>
<dbReference type="EC" id="3.5.1.44" evidence="4"/>
<proteinExistence type="inferred from homology"/>
<evidence type="ECO:0000259" key="7">
    <source>
        <dbReference type="PROSITE" id="PS50110"/>
    </source>
</evidence>
<dbReference type="STRING" id="1123062.SAMN02745775_10190"/>
<dbReference type="PROSITE" id="PS50110">
    <property type="entry name" value="RESPONSE_REGULATORY"/>
    <property type="match status" value="1"/>
</dbReference>
<dbReference type="Pfam" id="PF01339">
    <property type="entry name" value="CheB_methylest"/>
    <property type="match status" value="1"/>
</dbReference>
<keyword evidence="10" id="KW-1185">Reference proteome</keyword>
<dbReference type="PANTHER" id="PTHR42872">
    <property type="entry name" value="PROTEIN-GLUTAMATE METHYLESTERASE/PROTEIN-GLUTAMINE GLUTAMINASE"/>
    <property type="match status" value="1"/>
</dbReference>
<organism evidence="9 10">
    <name type="scientific">Falsiroseomonas stagni DSM 19981</name>
    <dbReference type="NCBI Taxonomy" id="1123062"/>
    <lineage>
        <taxon>Bacteria</taxon>
        <taxon>Pseudomonadati</taxon>
        <taxon>Pseudomonadota</taxon>
        <taxon>Alphaproteobacteria</taxon>
        <taxon>Acetobacterales</taxon>
        <taxon>Roseomonadaceae</taxon>
        <taxon>Falsiroseomonas</taxon>
    </lineage>
</organism>
<feature type="active site" evidence="4 5">
    <location>
        <position position="196"/>
    </location>
</feature>
<dbReference type="GO" id="GO:0005737">
    <property type="term" value="C:cytoplasm"/>
    <property type="evidence" value="ECO:0007669"/>
    <property type="project" value="UniProtKB-SubCell"/>
</dbReference>
<comment type="similarity">
    <text evidence="4">Belongs to the CheB family.</text>
</comment>
<dbReference type="InterPro" id="IPR008248">
    <property type="entry name" value="CheB-like"/>
</dbReference>
<name>A0A1I3X8X5_9PROT</name>
<dbReference type="PROSITE" id="PS50122">
    <property type="entry name" value="CHEB"/>
    <property type="match status" value="1"/>
</dbReference>
<keyword evidence="2 4" id="KW-0378">Hydrolase</keyword>
<keyword evidence="1 4" id="KW-0145">Chemotaxis</keyword>
<dbReference type="InterPro" id="IPR000673">
    <property type="entry name" value="Sig_transdc_resp-reg_Me-estase"/>
</dbReference>
<evidence type="ECO:0000313" key="9">
    <source>
        <dbReference type="EMBL" id="SFK16058.1"/>
    </source>
</evidence>
<dbReference type="Pfam" id="PF00072">
    <property type="entry name" value="Response_reg"/>
    <property type="match status" value="1"/>
</dbReference>
<dbReference type="EC" id="3.1.1.61" evidence="4"/>
<dbReference type="GO" id="GO:0000156">
    <property type="term" value="F:phosphorelay response regulator activity"/>
    <property type="evidence" value="ECO:0007669"/>
    <property type="project" value="InterPro"/>
</dbReference>
<protein>
    <recommendedName>
        <fullName evidence="4">Protein-glutamate methylesterase/protein-glutamine glutaminase</fullName>
        <ecNumber evidence="4">3.1.1.61</ecNumber>
        <ecNumber evidence="4">3.5.1.44</ecNumber>
    </recommendedName>
</protein>
<feature type="modified residue" description="4-aspartylphosphate" evidence="4 6">
    <location>
        <position position="58"/>
    </location>
</feature>
<comment type="catalytic activity">
    <reaction evidence="3 4">
        <text>[protein]-L-glutamate 5-O-methyl ester + H2O = L-glutamyl-[protein] + methanol + H(+)</text>
        <dbReference type="Rhea" id="RHEA:23236"/>
        <dbReference type="Rhea" id="RHEA-COMP:10208"/>
        <dbReference type="Rhea" id="RHEA-COMP:10311"/>
        <dbReference type="ChEBI" id="CHEBI:15377"/>
        <dbReference type="ChEBI" id="CHEBI:15378"/>
        <dbReference type="ChEBI" id="CHEBI:17790"/>
        <dbReference type="ChEBI" id="CHEBI:29973"/>
        <dbReference type="ChEBI" id="CHEBI:82795"/>
        <dbReference type="EC" id="3.1.1.61"/>
    </reaction>
</comment>
<evidence type="ECO:0000256" key="5">
    <source>
        <dbReference type="PROSITE-ProRule" id="PRU00050"/>
    </source>
</evidence>
<dbReference type="Proteomes" id="UP000199473">
    <property type="component" value="Unassembled WGS sequence"/>
</dbReference>
<dbReference type="InterPro" id="IPR035909">
    <property type="entry name" value="CheB_C"/>
</dbReference>
<dbReference type="Gene3D" id="3.40.50.180">
    <property type="entry name" value="Methylesterase CheB, C-terminal domain"/>
    <property type="match status" value="1"/>
</dbReference>
<evidence type="ECO:0000256" key="2">
    <source>
        <dbReference type="ARBA" id="ARBA00022801"/>
    </source>
</evidence>
<dbReference type="InterPro" id="IPR001789">
    <property type="entry name" value="Sig_transdc_resp-reg_receiver"/>
</dbReference>
<dbReference type="NCBIfam" id="NF001965">
    <property type="entry name" value="PRK00742.1"/>
    <property type="match status" value="1"/>
</dbReference>
<comment type="PTM">
    <text evidence="4">Phosphorylated by CheA. Phosphorylation of the N-terminal regulatory domain activates the methylesterase activity.</text>
</comment>
<comment type="catalytic activity">
    <reaction evidence="4">
        <text>L-glutaminyl-[protein] + H2O = L-glutamyl-[protein] + NH4(+)</text>
        <dbReference type="Rhea" id="RHEA:16441"/>
        <dbReference type="Rhea" id="RHEA-COMP:10207"/>
        <dbReference type="Rhea" id="RHEA-COMP:10208"/>
        <dbReference type="ChEBI" id="CHEBI:15377"/>
        <dbReference type="ChEBI" id="CHEBI:28938"/>
        <dbReference type="ChEBI" id="CHEBI:29973"/>
        <dbReference type="ChEBI" id="CHEBI:30011"/>
        <dbReference type="EC" id="3.5.1.44"/>
    </reaction>
</comment>
<feature type="active site" evidence="4 5">
    <location>
        <position position="289"/>
    </location>
</feature>
<dbReference type="OrthoDB" id="9793421at2"/>